<keyword evidence="2" id="KW-1185">Reference proteome</keyword>
<name>A0A3M7RL56_BRAPC</name>
<organism evidence="1 2">
    <name type="scientific">Brachionus plicatilis</name>
    <name type="common">Marine rotifer</name>
    <name type="synonym">Brachionus muelleri</name>
    <dbReference type="NCBI Taxonomy" id="10195"/>
    <lineage>
        <taxon>Eukaryota</taxon>
        <taxon>Metazoa</taxon>
        <taxon>Spiralia</taxon>
        <taxon>Gnathifera</taxon>
        <taxon>Rotifera</taxon>
        <taxon>Eurotatoria</taxon>
        <taxon>Monogononta</taxon>
        <taxon>Pseudotrocha</taxon>
        <taxon>Ploima</taxon>
        <taxon>Brachionidae</taxon>
        <taxon>Brachionus</taxon>
    </lineage>
</organism>
<protein>
    <submittedName>
        <fullName evidence="1">Uncharacterized protein</fullName>
    </submittedName>
</protein>
<accession>A0A3M7RL56</accession>
<evidence type="ECO:0000313" key="1">
    <source>
        <dbReference type="EMBL" id="RNA24127.1"/>
    </source>
</evidence>
<evidence type="ECO:0000313" key="2">
    <source>
        <dbReference type="Proteomes" id="UP000276133"/>
    </source>
</evidence>
<dbReference type="Proteomes" id="UP000276133">
    <property type="component" value="Unassembled WGS sequence"/>
</dbReference>
<dbReference type="AlphaFoldDB" id="A0A3M7RL56"/>
<sequence>MSVVKFGRGKCIYSADLTSGFLLIDKYKVNLRKITRNQLVKSALYGYLLSYCIVDEIGFSWIKERLCRID</sequence>
<gene>
    <name evidence="1" type="ORF">BpHYR1_036727</name>
</gene>
<dbReference type="EMBL" id="REGN01003167">
    <property type="protein sequence ID" value="RNA24127.1"/>
    <property type="molecule type" value="Genomic_DNA"/>
</dbReference>
<reference evidence="1 2" key="1">
    <citation type="journal article" date="2018" name="Sci. Rep.">
        <title>Genomic signatures of local adaptation to the degree of environmental predictability in rotifers.</title>
        <authorList>
            <person name="Franch-Gras L."/>
            <person name="Hahn C."/>
            <person name="Garcia-Roger E.M."/>
            <person name="Carmona M.J."/>
            <person name="Serra M."/>
            <person name="Gomez A."/>
        </authorList>
    </citation>
    <scope>NUCLEOTIDE SEQUENCE [LARGE SCALE GENOMIC DNA]</scope>
    <source>
        <strain evidence="1">HYR1</strain>
    </source>
</reference>
<comment type="caution">
    <text evidence="1">The sequence shown here is derived from an EMBL/GenBank/DDBJ whole genome shotgun (WGS) entry which is preliminary data.</text>
</comment>
<proteinExistence type="predicted"/>